<evidence type="ECO:0000313" key="3">
    <source>
        <dbReference type="Proteomes" id="UP001500236"/>
    </source>
</evidence>
<protein>
    <submittedName>
        <fullName evidence="2">Uncharacterized protein</fullName>
    </submittedName>
</protein>
<evidence type="ECO:0000313" key="2">
    <source>
        <dbReference type="EMBL" id="GAA3070314.1"/>
    </source>
</evidence>
<feature type="compositionally biased region" description="Pro residues" evidence="1">
    <location>
        <begin position="14"/>
        <end position="26"/>
    </location>
</feature>
<dbReference type="EMBL" id="BAAAVT010000015">
    <property type="protein sequence ID" value="GAA3070314.1"/>
    <property type="molecule type" value="Genomic_DNA"/>
</dbReference>
<feature type="region of interest" description="Disordered" evidence="1">
    <location>
        <begin position="1"/>
        <end position="26"/>
    </location>
</feature>
<keyword evidence="3" id="KW-1185">Reference proteome</keyword>
<dbReference type="Proteomes" id="UP001500236">
    <property type="component" value="Unassembled WGS sequence"/>
</dbReference>
<proteinExistence type="predicted"/>
<comment type="caution">
    <text evidence="2">The sequence shown here is derived from an EMBL/GenBank/DDBJ whole genome shotgun (WGS) entry which is preliminary data.</text>
</comment>
<gene>
    <name evidence="2" type="ORF">GCM10010529_23330</name>
</gene>
<evidence type="ECO:0000256" key="1">
    <source>
        <dbReference type="SAM" id="MobiDB-lite"/>
    </source>
</evidence>
<name>A0ABP6M3E2_9MICC</name>
<reference evidence="3" key="1">
    <citation type="journal article" date="2019" name="Int. J. Syst. Evol. Microbiol.">
        <title>The Global Catalogue of Microorganisms (GCM) 10K type strain sequencing project: providing services to taxonomists for standard genome sequencing and annotation.</title>
        <authorList>
            <consortium name="The Broad Institute Genomics Platform"/>
            <consortium name="The Broad Institute Genome Sequencing Center for Infectious Disease"/>
            <person name="Wu L."/>
            <person name="Ma J."/>
        </authorList>
    </citation>
    <scope>NUCLEOTIDE SEQUENCE [LARGE SCALE GENOMIC DNA]</scope>
    <source>
        <strain evidence="3">JCM 14309</strain>
    </source>
</reference>
<sequence length="196" mass="20676">MVETVRSISGVPQAAPPTAPPTAEPPLVPDCAWPVQIGREQAVQTVAGRLPPPGAADLQAELHLHPLLAVEFVGSTRPGARRPPLTGHALVDLIGGRAYVAEPWTEVEFLALDQLSAASPAPAAQIGREEAVRAARRVLGNVLLRRRRWGIGGGLTLGRDPICVAKPNWWITGAAGGRAVEVLVDAVSGRHYAFRA</sequence>
<organism evidence="2 3">
    <name type="scientific">Nesterenkonia aethiopica</name>
    <dbReference type="NCBI Taxonomy" id="269144"/>
    <lineage>
        <taxon>Bacteria</taxon>
        <taxon>Bacillati</taxon>
        <taxon>Actinomycetota</taxon>
        <taxon>Actinomycetes</taxon>
        <taxon>Micrococcales</taxon>
        <taxon>Micrococcaceae</taxon>
        <taxon>Nesterenkonia</taxon>
    </lineage>
</organism>
<accession>A0ABP6M3E2</accession>